<dbReference type="RefSeq" id="WP_354090274.1">
    <property type="nucleotide sequence ID" value="NZ_JBEPTF010000006.1"/>
</dbReference>
<evidence type="ECO:0000313" key="2">
    <source>
        <dbReference type="EMBL" id="MET4685309.1"/>
    </source>
</evidence>
<gene>
    <name evidence="2" type="ORF">ABIE19_003260</name>
</gene>
<keyword evidence="1" id="KW-0472">Membrane</keyword>
<dbReference type="EMBL" id="JBEPTF010000006">
    <property type="protein sequence ID" value="MET4685309.1"/>
    <property type="molecule type" value="Genomic_DNA"/>
</dbReference>
<keyword evidence="1" id="KW-1133">Transmembrane helix</keyword>
<dbReference type="Proteomes" id="UP001549313">
    <property type="component" value="Unassembled WGS sequence"/>
</dbReference>
<keyword evidence="1" id="KW-0812">Transmembrane</keyword>
<evidence type="ECO:0000313" key="3">
    <source>
        <dbReference type="Proteomes" id="UP001549313"/>
    </source>
</evidence>
<sequence>MTEPRKFSSFWNGAQLLPIVALAGWGAARGGWEVWRALQTGLLQHGKGPDVALDDRPLLFWMLNGFYSLCVLTTAGLAVFYLVLALHEMTRKKGGGR</sequence>
<keyword evidence="3" id="KW-1185">Reference proteome</keyword>
<evidence type="ECO:0000256" key="1">
    <source>
        <dbReference type="SAM" id="Phobius"/>
    </source>
</evidence>
<comment type="caution">
    <text evidence="2">The sequence shown here is derived from an EMBL/GenBank/DDBJ whole genome shotgun (WGS) entry which is preliminary data.</text>
</comment>
<protein>
    <submittedName>
        <fullName evidence="2">Uncharacterized protein</fullName>
    </submittedName>
</protein>
<accession>A0ABV2RFF2</accession>
<name>A0ABV2RFF2_9CAUL</name>
<proteinExistence type="predicted"/>
<organism evidence="2 3">
    <name type="scientific">Brevundimonas faecalis</name>
    <dbReference type="NCBI Taxonomy" id="947378"/>
    <lineage>
        <taxon>Bacteria</taxon>
        <taxon>Pseudomonadati</taxon>
        <taxon>Pseudomonadota</taxon>
        <taxon>Alphaproteobacteria</taxon>
        <taxon>Caulobacterales</taxon>
        <taxon>Caulobacteraceae</taxon>
        <taxon>Brevundimonas</taxon>
    </lineage>
</organism>
<feature type="transmembrane region" description="Helical" evidence="1">
    <location>
        <begin position="66"/>
        <end position="87"/>
    </location>
</feature>
<reference evidence="2 3" key="1">
    <citation type="submission" date="2024-06" db="EMBL/GenBank/DDBJ databases">
        <title>Sorghum-associated microbial communities from plants grown in Nebraska, USA.</title>
        <authorList>
            <person name="Schachtman D."/>
        </authorList>
    </citation>
    <scope>NUCLEOTIDE SEQUENCE [LARGE SCALE GENOMIC DNA]</scope>
    <source>
        <strain evidence="2 3">2814</strain>
    </source>
</reference>